<evidence type="ECO:0000256" key="3">
    <source>
        <dbReference type="ARBA" id="ARBA00023163"/>
    </source>
</evidence>
<protein>
    <submittedName>
        <fullName evidence="5">Metalloregulator ArsR/SmtB family transcription factor</fullName>
    </submittedName>
</protein>
<dbReference type="Gene3D" id="1.10.10.10">
    <property type="entry name" value="Winged helix-like DNA-binding domain superfamily/Winged helix DNA-binding domain"/>
    <property type="match status" value="1"/>
</dbReference>
<proteinExistence type="predicted"/>
<dbReference type="NCBIfam" id="NF033788">
    <property type="entry name" value="HTH_metalloreg"/>
    <property type="match status" value="1"/>
</dbReference>
<organism evidence="5 6">
    <name type="scientific">Sneathiella marina</name>
    <dbReference type="NCBI Taxonomy" id="2950108"/>
    <lineage>
        <taxon>Bacteria</taxon>
        <taxon>Pseudomonadati</taxon>
        <taxon>Pseudomonadota</taxon>
        <taxon>Alphaproteobacteria</taxon>
        <taxon>Sneathiellales</taxon>
        <taxon>Sneathiellaceae</taxon>
        <taxon>Sneathiella</taxon>
    </lineage>
</organism>
<keyword evidence="1" id="KW-0805">Transcription regulation</keyword>
<evidence type="ECO:0000313" key="5">
    <source>
        <dbReference type="EMBL" id="USG60178.1"/>
    </source>
</evidence>
<dbReference type="CDD" id="cd00090">
    <property type="entry name" value="HTH_ARSR"/>
    <property type="match status" value="1"/>
</dbReference>
<dbReference type="SMART" id="SM00418">
    <property type="entry name" value="HTH_ARSR"/>
    <property type="match status" value="1"/>
</dbReference>
<dbReference type="PANTHER" id="PTHR43132:SF6">
    <property type="entry name" value="HTH-TYPE TRANSCRIPTIONAL REPRESSOR CZRA"/>
    <property type="match status" value="1"/>
</dbReference>
<dbReference type="InterPro" id="IPR001845">
    <property type="entry name" value="HTH_ArsR_DNA-bd_dom"/>
</dbReference>
<dbReference type="InterPro" id="IPR051011">
    <property type="entry name" value="Metal_resp_trans_reg"/>
</dbReference>
<dbReference type="SUPFAM" id="SSF46785">
    <property type="entry name" value="Winged helix' DNA-binding domain"/>
    <property type="match status" value="1"/>
</dbReference>
<dbReference type="EMBL" id="CP098747">
    <property type="protein sequence ID" value="USG60178.1"/>
    <property type="molecule type" value="Genomic_DNA"/>
</dbReference>
<sequence>MKVKKFAIRDMKTAAANACALMKSLSSETRLLLLCQMNETECSVNELAIALEMRPSSVSQQLSLLRKDGLVKTRREGRTVYYSLKGEEATMVISVLYALYCVDFK</sequence>
<dbReference type="InterPro" id="IPR036388">
    <property type="entry name" value="WH-like_DNA-bd_sf"/>
</dbReference>
<reference evidence="5" key="1">
    <citation type="submission" date="2022-06" db="EMBL/GenBank/DDBJ databases">
        <title>Sneathiella actinostolidae sp. nov., isolated from a sea anemonein the Western Pacific Ocean.</title>
        <authorList>
            <person name="Wei M.J."/>
        </authorList>
    </citation>
    <scope>NUCLEOTIDE SEQUENCE</scope>
    <source>
        <strain evidence="5">PHK-P5</strain>
    </source>
</reference>
<dbReference type="Pfam" id="PF01022">
    <property type="entry name" value="HTH_5"/>
    <property type="match status" value="1"/>
</dbReference>
<dbReference type="Proteomes" id="UP001056291">
    <property type="component" value="Chromosome"/>
</dbReference>
<dbReference type="InterPro" id="IPR036390">
    <property type="entry name" value="WH_DNA-bd_sf"/>
</dbReference>
<dbReference type="PROSITE" id="PS50987">
    <property type="entry name" value="HTH_ARSR_2"/>
    <property type="match status" value="1"/>
</dbReference>
<feature type="domain" description="HTH arsR-type" evidence="4">
    <location>
        <begin position="11"/>
        <end position="105"/>
    </location>
</feature>
<keyword evidence="2" id="KW-0238">DNA-binding</keyword>
<evidence type="ECO:0000259" key="4">
    <source>
        <dbReference type="PROSITE" id="PS50987"/>
    </source>
</evidence>
<accession>A0ABY4VZ36</accession>
<keyword evidence="3" id="KW-0804">Transcription</keyword>
<keyword evidence="6" id="KW-1185">Reference proteome</keyword>
<evidence type="ECO:0000313" key="6">
    <source>
        <dbReference type="Proteomes" id="UP001056291"/>
    </source>
</evidence>
<gene>
    <name evidence="5" type="ORF">NBZ79_13430</name>
</gene>
<evidence type="ECO:0000256" key="1">
    <source>
        <dbReference type="ARBA" id="ARBA00023015"/>
    </source>
</evidence>
<dbReference type="InterPro" id="IPR011991">
    <property type="entry name" value="ArsR-like_HTH"/>
</dbReference>
<dbReference type="PRINTS" id="PR00778">
    <property type="entry name" value="HTHARSR"/>
</dbReference>
<name>A0ABY4VZ36_9PROT</name>
<dbReference type="PANTHER" id="PTHR43132">
    <property type="entry name" value="ARSENICAL RESISTANCE OPERON REPRESSOR ARSR-RELATED"/>
    <property type="match status" value="1"/>
</dbReference>
<dbReference type="RefSeq" id="WP_251932985.1">
    <property type="nucleotide sequence ID" value="NZ_CP098747.1"/>
</dbReference>
<evidence type="ECO:0000256" key="2">
    <source>
        <dbReference type="ARBA" id="ARBA00023125"/>
    </source>
</evidence>